<dbReference type="Proteomes" id="UP001190700">
    <property type="component" value="Unassembled WGS sequence"/>
</dbReference>
<feature type="region of interest" description="Disordered" evidence="1">
    <location>
        <begin position="114"/>
        <end position="161"/>
    </location>
</feature>
<gene>
    <name evidence="2" type="ORF">CYMTET_55872</name>
</gene>
<reference evidence="2 3" key="1">
    <citation type="journal article" date="2015" name="Genome Biol. Evol.">
        <title>Comparative Genomics of a Bacterivorous Green Alga Reveals Evolutionary Causalities and Consequences of Phago-Mixotrophic Mode of Nutrition.</title>
        <authorList>
            <person name="Burns J.A."/>
            <person name="Paasch A."/>
            <person name="Narechania A."/>
            <person name="Kim E."/>
        </authorList>
    </citation>
    <scope>NUCLEOTIDE SEQUENCE [LARGE SCALE GENOMIC DNA]</scope>
    <source>
        <strain evidence="2 3">PLY_AMNH</strain>
    </source>
</reference>
<feature type="region of interest" description="Disordered" evidence="1">
    <location>
        <begin position="41"/>
        <end position="100"/>
    </location>
</feature>
<evidence type="ECO:0000313" key="3">
    <source>
        <dbReference type="Proteomes" id="UP001190700"/>
    </source>
</evidence>
<dbReference type="AlphaFoldDB" id="A0AAE0BDE7"/>
<comment type="caution">
    <text evidence="2">The sequence shown here is derived from an EMBL/GenBank/DDBJ whole genome shotgun (WGS) entry which is preliminary data.</text>
</comment>
<proteinExistence type="predicted"/>
<organism evidence="2 3">
    <name type="scientific">Cymbomonas tetramitiformis</name>
    <dbReference type="NCBI Taxonomy" id="36881"/>
    <lineage>
        <taxon>Eukaryota</taxon>
        <taxon>Viridiplantae</taxon>
        <taxon>Chlorophyta</taxon>
        <taxon>Pyramimonadophyceae</taxon>
        <taxon>Pyramimonadales</taxon>
        <taxon>Pyramimonadaceae</taxon>
        <taxon>Cymbomonas</taxon>
    </lineage>
</organism>
<evidence type="ECO:0000256" key="1">
    <source>
        <dbReference type="SAM" id="MobiDB-lite"/>
    </source>
</evidence>
<protein>
    <submittedName>
        <fullName evidence="2">Uncharacterized protein</fullName>
    </submittedName>
</protein>
<feature type="region of interest" description="Disordered" evidence="1">
    <location>
        <begin position="401"/>
        <end position="421"/>
    </location>
</feature>
<sequence length="508" mass="54967">MGRKRRQKWTFHTPYVDALFNGPAVQEIEATRVLLQLKDEDSVSSTEDLSLPGDEFIYNRGAPAKPRAPRRQSNGASDGEGGACARPPRAIDSRATQCSGPAKGVDVVEIRNWRRGPGTHGREHSAPWKLAGKEDVDSSNLTTTHGAAERPAPPKAESVTFPQMRARRGEGQFGPFEDSTFPANRFAPPSLSEKKCVWRPPPVASNPVPFRGELLLQRGYRLRKSTRGGYAVTHLPAEALATCDHNFPILAAPVILEAQDVSHRVRTVPYNAKRAHFCIQVSSYRPSTSEVADPLRITRKLTHPLPPEAEKTGTTLISVPGNPRPGAPTGHQDPLAFNAIHETTSSAADDQRNFMPPIPTQLTRKGGRRARMCGLGNRYMTFGAGREGQQKQVTHYLSLSESSGSDCETPRSPRSYPVAMPPTSTALVRASFSGGFRQRMAELGDPVSFEQKARPAHSMEGVHGGAARGHHEIASTEDGVASGGGPLSGCGHSHLLKRGTRGSNMLCS</sequence>
<accession>A0AAE0BDE7</accession>
<keyword evidence="3" id="KW-1185">Reference proteome</keyword>
<evidence type="ECO:0000313" key="2">
    <source>
        <dbReference type="EMBL" id="KAK3233855.1"/>
    </source>
</evidence>
<dbReference type="EMBL" id="LGRX02035613">
    <property type="protein sequence ID" value="KAK3233855.1"/>
    <property type="molecule type" value="Genomic_DNA"/>
</dbReference>
<feature type="compositionally biased region" description="Basic and acidic residues" evidence="1">
    <location>
        <begin position="120"/>
        <end position="136"/>
    </location>
</feature>
<name>A0AAE0BDE7_9CHLO</name>